<evidence type="ECO:0000256" key="1">
    <source>
        <dbReference type="SAM" id="MobiDB-lite"/>
    </source>
</evidence>
<sequence>MGPLHTEEEAKAGGRGWQADPAAACKVSLQAREGDSALHLSGTWGLGAGPVCGSRDGPSSPVLQGSHPCWGLRHPDPMRPTPWRKARPRKKRALCDPLPAVRAGWAHVPFSRTAACLPRGLYTPQGIYEFKDLQIPWQACFLLGSDILKSGQLPAHWADPGTCGHAVSPSPGAPLGSAAVLWRPPGECLRGPPAPEVRVSVAPCAWLLPGGGKHAASFWSFPDGQKPRRLSRQWWLGVSLGPTSVAAMCGWRCLRGCGAGSLPSRRAGSHPGPGGLRGGTAQTHHRRLPLPGGMKTGRKPEKLGEGEWRGRCAGEQSFLEVWGRLGLCLDPVGAPAVPVPTGCQGRCSPAGAASVPESLSLSLYNAPPISDLFNLTLPTP</sequence>
<evidence type="ECO:0000313" key="2">
    <source>
        <dbReference type="Proteomes" id="UP000694856"/>
    </source>
</evidence>
<protein>
    <submittedName>
        <fullName evidence="3">Uncharacterized protein LOC116663316</fullName>
    </submittedName>
</protein>
<dbReference type="AlphaFoldDB" id="A0A8B8SXI2"/>
<reference evidence="3" key="1">
    <citation type="submission" date="2025-08" db="UniProtKB">
        <authorList>
            <consortium name="RefSeq"/>
        </authorList>
    </citation>
    <scope>IDENTIFICATION</scope>
    <source>
        <tissue evidence="3">Ear skin</tissue>
    </source>
</reference>
<feature type="region of interest" description="Disordered" evidence="1">
    <location>
        <begin position="1"/>
        <end position="20"/>
    </location>
</feature>
<accession>A0A8B8SXI2</accession>
<organism evidence="2 3">
    <name type="scientific">Camelus ferus</name>
    <name type="common">Wild bactrian camel</name>
    <name type="synonym">Camelus bactrianus ferus</name>
    <dbReference type="NCBI Taxonomy" id="419612"/>
    <lineage>
        <taxon>Eukaryota</taxon>
        <taxon>Metazoa</taxon>
        <taxon>Chordata</taxon>
        <taxon>Craniata</taxon>
        <taxon>Vertebrata</taxon>
        <taxon>Euteleostomi</taxon>
        <taxon>Mammalia</taxon>
        <taxon>Eutheria</taxon>
        <taxon>Laurasiatheria</taxon>
        <taxon>Artiodactyla</taxon>
        <taxon>Tylopoda</taxon>
        <taxon>Camelidae</taxon>
        <taxon>Camelus</taxon>
    </lineage>
</organism>
<dbReference type="RefSeq" id="XP_032334766.1">
    <property type="nucleotide sequence ID" value="XM_032478875.1"/>
</dbReference>
<feature type="compositionally biased region" description="Basic and acidic residues" evidence="1">
    <location>
        <begin position="1"/>
        <end position="12"/>
    </location>
</feature>
<name>A0A8B8SXI2_CAMFR</name>
<keyword evidence="2" id="KW-1185">Reference proteome</keyword>
<evidence type="ECO:0000313" key="3">
    <source>
        <dbReference type="RefSeq" id="XP_032334766.1"/>
    </source>
</evidence>
<dbReference type="KEGG" id="cfr:116663316"/>
<proteinExistence type="predicted"/>
<gene>
    <name evidence="3" type="primary">LOC116663316</name>
</gene>
<dbReference type="Proteomes" id="UP000694856">
    <property type="component" value="Chromosome 4"/>
</dbReference>
<feature type="region of interest" description="Disordered" evidence="1">
    <location>
        <begin position="263"/>
        <end position="305"/>
    </location>
</feature>
<dbReference type="GeneID" id="116663316"/>